<organism evidence="2">
    <name type="scientific">Arion vulgaris</name>
    <dbReference type="NCBI Taxonomy" id="1028688"/>
    <lineage>
        <taxon>Eukaryota</taxon>
        <taxon>Metazoa</taxon>
        <taxon>Spiralia</taxon>
        <taxon>Lophotrochozoa</taxon>
        <taxon>Mollusca</taxon>
        <taxon>Gastropoda</taxon>
        <taxon>Heterobranchia</taxon>
        <taxon>Euthyneura</taxon>
        <taxon>Panpulmonata</taxon>
        <taxon>Eupulmonata</taxon>
        <taxon>Stylommatophora</taxon>
        <taxon>Helicina</taxon>
        <taxon>Arionoidea</taxon>
        <taxon>Arionidae</taxon>
        <taxon>Arion</taxon>
    </lineage>
</organism>
<feature type="chain" id="PRO_5002127917" description="Secreted protein" evidence="1">
    <location>
        <begin position="19"/>
        <end position="57"/>
    </location>
</feature>
<evidence type="ECO:0008006" key="3">
    <source>
        <dbReference type="Google" id="ProtNLM"/>
    </source>
</evidence>
<protein>
    <recommendedName>
        <fullName evidence="3">Secreted protein</fullName>
    </recommendedName>
</protein>
<sequence>MWTNTITKLLASFTYICSITMFTSDAADYVAELTCKNHSSVREHATQMVTCKNAGGV</sequence>
<keyword evidence="1" id="KW-0732">Signal</keyword>
<dbReference type="AlphaFoldDB" id="A0A0B7AZ77"/>
<proteinExistence type="predicted"/>
<gene>
    <name evidence="2" type="primary">ORF150861</name>
</gene>
<evidence type="ECO:0000256" key="1">
    <source>
        <dbReference type="SAM" id="SignalP"/>
    </source>
</evidence>
<accession>A0A0B7AZ77</accession>
<name>A0A0B7AZ77_9EUPU</name>
<feature type="signal peptide" evidence="1">
    <location>
        <begin position="1"/>
        <end position="18"/>
    </location>
</feature>
<evidence type="ECO:0000313" key="2">
    <source>
        <dbReference type="EMBL" id="CEK85912.1"/>
    </source>
</evidence>
<dbReference type="EMBL" id="HACG01039047">
    <property type="protein sequence ID" value="CEK85912.1"/>
    <property type="molecule type" value="Transcribed_RNA"/>
</dbReference>
<reference evidence="2" key="1">
    <citation type="submission" date="2014-12" db="EMBL/GenBank/DDBJ databases">
        <title>Insight into the proteome of Arion vulgaris.</title>
        <authorList>
            <person name="Aradska J."/>
            <person name="Bulat T."/>
            <person name="Smidak R."/>
            <person name="Sarate P."/>
            <person name="Gangsoo J."/>
            <person name="Sialana F."/>
            <person name="Bilban M."/>
            <person name="Lubec G."/>
        </authorList>
    </citation>
    <scope>NUCLEOTIDE SEQUENCE</scope>
    <source>
        <tissue evidence="2">Skin</tissue>
    </source>
</reference>